<dbReference type="OrthoDB" id="9958942at2"/>
<feature type="chain" id="PRO_5018623900" evidence="1">
    <location>
        <begin position="34"/>
        <end position="97"/>
    </location>
</feature>
<dbReference type="RefSeq" id="WP_125484995.1">
    <property type="nucleotide sequence ID" value="NZ_RSDW01000001.1"/>
</dbReference>
<protein>
    <submittedName>
        <fullName evidence="2">Uncharacterized protein</fullName>
    </submittedName>
</protein>
<evidence type="ECO:0000256" key="1">
    <source>
        <dbReference type="SAM" id="SignalP"/>
    </source>
</evidence>
<evidence type="ECO:0000313" key="2">
    <source>
        <dbReference type="EMBL" id="RSL16382.1"/>
    </source>
</evidence>
<name>A0A3R9PRP6_9BACT</name>
<organism evidence="2 3">
    <name type="scientific">Edaphobacter aggregans</name>
    <dbReference type="NCBI Taxonomy" id="570835"/>
    <lineage>
        <taxon>Bacteria</taxon>
        <taxon>Pseudomonadati</taxon>
        <taxon>Acidobacteriota</taxon>
        <taxon>Terriglobia</taxon>
        <taxon>Terriglobales</taxon>
        <taxon>Acidobacteriaceae</taxon>
        <taxon>Edaphobacter</taxon>
    </lineage>
</organism>
<feature type="signal peptide" evidence="1">
    <location>
        <begin position="1"/>
        <end position="33"/>
    </location>
</feature>
<dbReference type="EMBL" id="RSDW01000001">
    <property type="protein sequence ID" value="RSL16382.1"/>
    <property type="molecule type" value="Genomic_DNA"/>
</dbReference>
<comment type="caution">
    <text evidence="2">The sequence shown here is derived from an EMBL/GenBank/DDBJ whole genome shotgun (WGS) entry which is preliminary data.</text>
</comment>
<accession>A0A3R9PRP6</accession>
<evidence type="ECO:0000313" key="3">
    <source>
        <dbReference type="Proteomes" id="UP000269669"/>
    </source>
</evidence>
<sequence length="97" mass="11486">MKLSNVKAIVAKAMTVGMLAGAFVLAAPTKAQAQGIGVRVQVGYPPYGYSRDYYDRLRWERERRDAFLRQQAWERQQAWLRHNAWERDHRYGYGYRY</sequence>
<reference evidence="2 3" key="1">
    <citation type="submission" date="2018-12" db="EMBL/GenBank/DDBJ databases">
        <title>Sequencing of bacterial isolates from soil warming experiment in Harvard Forest, Massachusetts, USA.</title>
        <authorList>
            <person name="Deangelis K."/>
        </authorList>
    </citation>
    <scope>NUCLEOTIDE SEQUENCE [LARGE SCALE GENOMIC DNA]</scope>
    <source>
        <strain evidence="2 3">EB153</strain>
    </source>
</reference>
<keyword evidence="3" id="KW-1185">Reference proteome</keyword>
<dbReference type="AlphaFoldDB" id="A0A3R9PRP6"/>
<keyword evidence="1" id="KW-0732">Signal</keyword>
<dbReference type="Proteomes" id="UP000269669">
    <property type="component" value="Unassembled WGS sequence"/>
</dbReference>
<proteinExistence type="predicted"/>
<gene>
    <name evidence="2" type="ORF">EDE15_1894</name>
</gene>